<comment type="caution">
    <text evidence="1">The sequence shown here is derived from an EMBL/GenBank/DDBJ whole genome shotgun (WGS) entry which is preliminary data.</text>
</comment>
<dbReference type="Proteomes" id="UP000188836">
    <property type="component" value="Unassembled WGS sequence"/>
</dbReference>
<reference evidence="1 2" key="1">
    <citation type="journal article" date="2016" name="Antonie Van Leeuwenhoek">
        <title>Nocardia donostiensis sp. nov., isolated from human respiratory specimens.</title>
        <authorList>
            <person name="Ercibengoa M."/>
            <person name="Bell M."/>
            <person name="Marimon J.M."/>
            <person name="Humrighouse B."/>
            <person name="Klenk H.P."/>
            <person name="Potter G."/>
            <person name="Perez-Trallero E."/>
        </authorList>
    </citation>
    <scope>NUCLEOTIDE SEQUENCE [LARGE SCALE GENOMIC DNA]</scope>
    <source>
        <strain evidence="1 2">X1655</strain>
    </source>
</reference>
<sequence length="126" mass="13797">MVLPRALARFNRQVTNPVTGLVAGHLPGWGIVIHKGRNSGRAYRTPVMLFTRDGEYRIALTYGRDVDWVKNSLAAGGLAVETRGRVVQLTDPVVHHDPSASWAPPGVRQVLTGLSAEYYLEARAHA</sequence>
<dbReference type="STRING" id="1538463.B0T36_07685"/>
<dbReference type="InterPro" id="IPR004378">
    <property type="entry name" value="F420H2_quin_Rdtase"/>
</dbReference>
<proteinExistence type="predicted"/>
<dbReference type="Pfam" id="PF04075">
    <property type="entry name" value="F420H2_quin_red"/>
    <property type="match status" value="1"/>
</dbReference>
<organism evidence="1 2">
    <name type="scientific">Nocardia donostiensis</name>
    <dbReference type="NCBI Taxonomy" id="1538463"/>
    <lineage>
        <taxon>Bacteria</taxon>
        <taxon>Bacillati</taxon>
        <taxon>Actinomycetota</taxon>
        <taxon>Actinomycetes</taxon>
        <taxon>Mycobacteriales</taxon>
        <taxon>Nocardiaceae</taxon>
        <taxon>Nocardia</taxon>
    </lineage>
</organism>
<dbReference type="Gene3D" id="2.30.110.10">
    <property type="entry name" value="Electron Transport, Fmn-binding Protein, Chain A"/>
    <property type="match status" value="1"/>
</dbReference>
<evidence type="ECO:0000313" key="1">
    <source>
        <dbReference type="EMBL" id="ONM50176.1"/>
    </source>
</evidence>
<protein>
    <submittedName>
        <fullName evidence="1">Nitroreductase family deazaflavin-dependent oxidoreductase</fullName>
    </submittedName>
</protein>
<gene>
    <name evidence="1" type="ORF">B0T46_03590</name>
</gene>
<keyword evidence="2" id="KW-1185">Reference proteome</keyword>
<dbReference type="RefSeq" id="WP_077114994.1">
    <property type="nucleotide sequence ID" value="NZ_MUKP01000002.1"/>
</dbReference>
<name>A0A1W0BMB3_9NOCA</name>
<accession>A0A1W0BMB3</accession>
<dbReference type="InterPro" id="IPR012349">
    <property type="entry name" value="Split_barrel_FMN-bd"/>
</dbReference>
<dbReference type="NCBIfam" id="TIGR00026">
    <property type="entry name" value="hi_GC_TIGR00026"/>
    <property type="match status" value="1"/>
</dbReference>
<dbReference type="EMBL" id="MUMY01000002">
    <property type="protein sequence ID" value="ONM50176.1"/>
    <property type="molecule type" value="Genomic_DNA"/>
</dbReference>
<dbReference type="AlphaFoldDB" id="A0A1W0BMB3"/>
<evidence type="ECO:0000313" key="2">
    <source>
        <dbReference type="Proteomes" id="UP000188836"/>
    </source>
</evidence>
<dbReference type="GO" id="GO:0016491">
    <property type="term" value="F:oxidoreductase activity"/>
    <property type="evidence" value="ECO:0007669"/>
    <property type="project" value="InterPro"/>
</dbReference>
<dbReference type="OrthoDB" id="3778270at2"/>